<accession>A0A4S8HB90</accession>
<dbReference type="PROSITE" id="PS51257">
    <property type="entry name" value="PROKAR_LIPOPROTEIN"/>
    <property type="match status" value="1"/>
</dbReference>
<reference evidence="2 3" key="1">
    <citation type="submission" date="2019-04" db="EMBL/GenBank/DDBJ databases">
        <title>Niastella caeni sp. nov., isolated from activated sludge.</title>
        <authorList>
            <person name="Sheng M."/>
        </authorList>
    </citation>
    <scope>NUCLEOTIDE SEQUENCE [LARGE SCALE GENOMIC DNA]</scope>
    <source>
        <strain evidence="2 3">HX-2-15</strain>
    </source>
</reference>
<proteinExistence type="predicted"/>
<sequence>MKKWQVLALLGIIIISSCGFGGRRIRGNGNVRTEDRGQNNFKGIVSSGSFDVYVSSGSYSVKIEAEENLLPYIQSYVEGDVLKLRTKNGYWLSPEKDIKIYVSAPALNKIISNGSGNIVTQSKISDASRIEIEVNGSADIKADVDAPEVKAELRGSGDMSLTGDTKSFTGKVVGSGDIRAMDLKAEETTIEIVGSGNADVYSSVKLNVNVAGSGDVRYKGGGEVNSHIAGSGGVKKLD</sequence>
<feature type="domain" description="Putative auto-transporter adhesin head GIN" evidence="1">
    <location>
        <begin position="40"/>
        <end position="221"/>
    </location>
</feature>
<dbReference type="Proteomes" id="UP000306918">
    <property type="component" value="Unassembled WGS sequence"/>
</dbReference>
<evidence type="ECO:0000313" key="2">
    <source>
        <dbReference type="EMBL" id="THU32017.1"/>
    </source>
</evidence>
<gene>
    <name evidence="2" type="ORF">FAM09_27930</name>
</gene>
<dbReference type="PANTHER" id="PTHR39200">
    <property type="entry name" value="HYPOTHETICAL EXPORTED PROTEIN"/>
    <property type="match status" value="1"/>
</dbReference>
<dbReference type="AlphaFoldDB" id="A0A4S8HB90"/>
<dbReference type="Gene3D" id="2.160.20.120">
    <property type="match status" value="1"/>
</dbReference>
<name>A0A4S8HB90_9BACT</name>
<dbReference type="RefSeq" id="WP_136580461.1">
    <property type="nucleotide sequence ID" value="NZ_STFF01000012.1"/>
</dbReference>
<dbReference type="InterPro" id="IPR021255">
    <property type="entry name" value="DUF2807"/>
</dbReference>
<dbReference type="PANTHER" id="PTHR39200:SF1">
    <property type="entry name" value="AUTO-TRANSPORTER ADHESIN HEAD GIN DOMAIN-CONTAINING PROTEIN-RELATED"/>
    <property type="match status" value="1"/>
</dbReference>
<dbReference type="EMBL" id="STFF01000012">
    <property type="protein sequence ID" value="THU32017.1"/>
    <property type="molecule type" value="Genomic_DNA"/>
</dbReference>
<protein>
    <submittedName>
        <fullName evidence="2">DUF2807 domain-containing protein</fullName>
    </submittedName>
</protein>
<evidence type="ECO:0000313" key="3">
    <source>
        <dbReference type="Proteomes" id="UP000306918"/>
    </source>
</evidence>
<evidence type="ECO:0000259" key="1">
    <source>
        <dbReference type="Pfam" id="PF10988"/>
    </source>
</evidence>
<comment type="caution">
    <text evidence="2">The sequence shown here is derived from an EMBL/GenBank/DDBJ whole genome shotgun (WGS) entry which is preliminary data.</text>
</comment>
<dbReference type="Pfam" id="PF10988">
    <property type="entry name" value="DUF2807"/>
    <property type="match status" value="1"/>
</dbReference>
<dbReference type="OrthoDB" id="1014513at2"/>
<keyword evidence="3" id="KW-1185">Reference proteome</keyword>
<organism evidence="2 3">
    <name type="scientific">Niastella caeni</name>
    <dbReference type="NCBI Taxonomy" id="2569763"/>
    <lineage>
        <taxon>Bacteria</taxon>
        <taxon>Pseudomonadati</taxon>
        <taxon>Bacteroidota</taxon>
        <taxon>Chitinophagia</taxon>
        <taxon>Chitinophagales</taxon>
        <taxon>Chitinophagaceae</taxon>
        <taxon>Niastella</taxon>
    </lineage>
</organism>